<proteinExistence type="predicted"/>
<dbReference type="Gene3D" id="2.40.50.320">
    <property type="entry name" value="Copper binding periplasmic protein CusF"/>
    <property type="match status" value="1"/>
</dbReference>
<dbReference type="AlphaFoldDB" id="N6U5E2"/>
<dbReference type="InterPro" id="IPR021647">
    <property type="entry name" value="CusF_Ec"/>
</dbReference>
<evidence type="ECO:0000313" key="3">
    <source>
        <dbReference type="Proteomes" id="UP000012429"/>
    </source>
</evidence>
<keyword evidence="3" id="KW-1185">Reference proteome</keyword>
<name>N6U5E2_9HYPH</name>
<feature type="signal peptide" evidence="1">
    <location>
        <begin position="1"/>
        <end position="23"/>
    </location>
</feature>
<dbReference type="InterPro" id="IPR042230">
    <property type="entry name" value="CusF_sf"/>
</dbReference>
<dbReference type="PATRIC" id="fig|363754.4.peg.4746"/>
<dbReference type="OrthoDB" id="7371803at2"/>
<protein>
    <submittedName>
        <fullName evidence="2">Uncharacterized protein</fullName>
    </submittedName>
</protein>
<comment type="caution">
    <text evidence="2">The sequence shown here is derived from an EMBL/GenBank/DDBJ whole genome shotgun (WGS) entry which is preliminary data.</text>
</comment>
<dbReference type="RefSeq" id="WP_004123622.1">
    <property type="nucleotide sequence ID" value="NZ_AQHN01000083.1"/>
</dbReference>
<dbReference type="STRING" id="363754.RHSP_07540"/>
<dbReference type="Proteomes" id="UP000012429">
    <property type="component" value="Unassembled WGS sequence"/>
</dbReference>
<accession>N6U5E2</accession>
<evidence type="ECO:0000256" key="1">
    <source>
        <dbReference type="SAM" id="SignalP"/>
    </source>
</evidence>
<dbReference type="Pfam" id="PF11604">
    <property type="entry name" value="CusF_Ec"/>
    <property type="match status" value="1"/>
</dbReference>
<organism evidence="2 3">
    <name type="scientific">Rhizobium freirei PRF 81</name>
    <dbReference type="NCBI Taxonomy" id="363754"/>
    <lineage>
        <taxon>Bacteria</taxon>
        <taxon>Pseudomonadati</taxon>
        <taxon>Pseudomonadota</taxon>
        <taxon>Alphaproteobacteria</taxon>
        <taxon>Hyphomicrobiales</taxon>
        <taxon>Rhizobiaceae</taxon>
        <taxon>Rhizobium/Agrobacterium group</taxon>
        <taxon>Rhizobium</taxon>
    </lineage>
</organism>
<sequence>MKNLVRIALIASLAIAAATGVHAQEFTKGVINKIDAKTSKVTIKHEELKNLGMPAMTMVFTVEDPAIRTKLKEGASIEFVAERVNGKLTVTQVK</sequence>
<feature type="chain" id="PRO_5004125169" evidence="1">
    <location>
        <begin position="24"/>
        <end position="94"/>
    </location>
</feature>
<gene>
    <name evidence="2" type="ORF">RHSP_07540</name>
</gene>
<dbReference type="EMBL" id="AQHN01000083">
    <property type="protein sequence ID" value="ENN85493.1"/>
    <property type="molecule type" value="Genomic_DNA"/>
</dbReference>
<evidence type="ECO:0000313" key="2">
    <source>
        <dbReference type="EMBL" id="ENN85493.1"/>
    </source>
</evidence>
<reference evidence="2 3" key="1">
    <citation type="journal article" date="2012" name="BMC Genomics">
        <title>Genomic basis of broad host range and environmental adaptability of Rhizobium tropici CIAT 899 and Rhizobium sp. PRF 81 which are used in inoculants for common bean (Phaseolus vulgaris L.).</title>
        <authorList>
            <person name="Ormeno-Orrillo E."/>
            <person name="Menna P."/>
            <person name="Almeida L.G."/>
            <person name="Ollero F.J."/>
            <person name="Nicolas M.F."/>
            <person name="Pains Rodrigues E."/>
            <person name="Shigueyoshi Nakatani A."/>
            <person name="Silva Batista J.S."/>
            <person name="Oliveira Chueire L.M."/>
            <person name="Souza R.C."/>
            <person name="Ribeiro Vasconcelos A.T."/>
            <person name="Megias M."/>
            <person name="Hungria M."/>
            <person name="Martinez-Romero E."/>
        </authorList>
    </citation>
    <scope>NUCLEOTIDE SEQUENCE [LARGE SCALE GENOMIC DNA]</scope>
    <source>
        <strain evidence="2 3">PRF 81</strain>
    </source>
</reference>
<keyword evidence="1" id="KW-0732">Signal</keyword>